<sequence>EWELAEWLLSAHISQAMINQFLKLAWVCKHSDPLSFSSTKELHVKVCTMPGSLPWLSIEITLKDTLNEPQLLCYCNVLECISFLFQNPSFKDCMDFSPKSVYESDGKTWVYRYI</sequence>
<name>A0A9P6ABH0_9AGAM</name>
<dbReference type="InterPro" id="IPR041078">
    <property type="entry name" value="Plavaka"/>
</dbReference>
<dbReference type="AlphaFoldDB" id="A0A9P6ABH0"/>
<organism evidence="1 2">
    <name type="scientific">Hydnum rufescens UP504</name>
    <dbReference type="NCBI Taxonomy" id="1448309"/>
    <lineage>
        <taxon>Eukaryota</taxon>
        <taxon>Fungi</taxon>
        <taxon>Dikarya</taxon>
        <taxon>Basidiomycota</taxon>
        <taxon>Agaricomycotina</taxon>
        <taxon>Agaricomycetes</taxon>
        <taxon>Cantharellales</taxon>
        <taxon>Hydnaceae</taxon>
        <taxon>Hydnum</taxon>
    </lineage>
</organism>
<dbReference type="EMBL" id="MU129609">
    <property type="protein sequence ID" value="KAF9502798.1"/>
    <property type="molecule type" value="Genomic_DNA"/>
</dbReference>
<reference evidence="1" key="1">
    <citation type="journal article" date="2020" name="Nat. Commun.">
        <title>Large-scale genome sequencing of mycorrhizal fungi provides insights into the early evolution of symbiotic traits.</title>
        <authorList>
            <person name="Miyauchi S."/>
            <person name="Kiss E."/>
            <person name="Kuo A."/>
            <person name="Drula E."/>
            <person name="Kohler A."/>
            <person name="Sanchez-Garcia M."/>
            <person name="Morin E."/>
            <person name="Andreopoulos B."/>
            <person name="Barry K.W."/>
            <person name="Bonito G."/>
            <person name="Buee M."/>
            <person name="Carver A."/>
            <person name="Chen C."/>
            <person name="Cichocki N."/>
            <person name="Clum A."/>
            <person name="Culley D."/>
            <person name="Crous P.W."/>
            <person name="Fauchery L."/>
            <person name="Girlanda M."/>
            <person name="Hayes R.D."/>
            <person name="Keri Z."/>
            <person name="LaButti K."/>
            <person name="Lipzen A."/>
            <person name="Lombard V."/>
            <person name="Magnuson J."/>
            <person name="Maillard F."/>
            <person name="Murat C."/>
            <person name="Nolan M."/>
            <person name="Ohm R.A."/>
            <person name="Pangilinan J."/>
            <person name="Pereira M.F."/>
            <person name="Perotto S."/>
            <person name="Peter M."/>
            <person name="Pfister S."/>
            <person name="Riley R."/>
            <person name="Sitrit Y."/>
            <person name="Stielow J.B."/>
            <person name="Szollosi G."/>
            <person name="Zifcakova L."/>
            <person name="Stursova M."/>
            <person name="Spatafora J.W."/>
            <person name="Tedersoo L."/>
            <person name="Vaario L.M."/>
            <person name="Yamada A."/>
            <person name="Yan M."/>
            <person name="Wang P."/>
            <person name="Xu J."/>
            <person name="Bruns T."/>
            <person name="Baldrian P."/>
            <person name="Vilgalys R."/>
            <person name="Dunand C."/>
            <person name="Henrissat B."/>
            <person name="Grigoriev I.V."/>
            <person name="Hibbett D."/>
            <person name="Nagy L.G."/>
            <person name="Martin F.M."/>
        </authorList>
    </citation>
    <scope>NUCLEOTIDE SEQUENCE</scope>
    <source>
        <strain evidence="1">UP504</strain>
    </source>
</reference>
<dbReference type="Proteomes" id="UP000886523">
    <property type="component" value="Unassembled WGS sequence"/>
</dbReference>
<proteinExistence type="predicted"/>
<feature type="non-terminal residue" evidence="1">
    <location>
        <position position="1"/>
    </location>
</feature>
<keyword evidence="2" id="KW-1185">Reference proteome</keyword>
<protein>
    <submittedName>
        <fullName evidence="1">Uncharacterized protein</fullName>
    </submittedName>
</protein>
<comment type="caution">
    <text evidence="1">The sequence shown here is derived from an EMBL/GenBank/DDBJ whole genome shotgun (WGS) entry which is preliminary data.</text>
</comment>
<dbReference type="OrthoDB" id="2418900at2759"/>
<evidence type="ECO:0000313" key="1">
    <source>
        <dbReference type="EMBL" id="KAF9502798.1"/>
    </source>
</evidence>
<evidence type="ECO:0000313" key="2">
    <source>
        <dbReference type="Proteomes" id="UP000886523"/>
    </source>
</evidence>
<accession>A0A9P6ABH0</accession>
<gene>
    <name evidence="1" type="ORF">BS47DRAFT_1310688</name>
</gene>
<dbReference type="Pfam" id="PF18759">
    <property type="entry name" value="Plavaka"/>
    <property type="match status" value="1"/>
</dbReference>